<evidence type="ECO:0000256" key="11">
    <source>
        <dbReference type="SAM" id="Phobius"/>
    </source>
</evidence>
<reference evidence="13 14" key="1">
    <citation type="submission" date="2020-04" db="EMBL/GenBank/DDBJ databases">
        <authorList>
            <person name="Laetsch R D."/>
            <person name="Stevens L."/>
            <person name="Kumar S."/>
            <person name="Blaxter L. M."/>
        </authorList>
    </citation>
    <scope>NUCLEOTIDE SEQUENCE [LARGE SCALE GENOMIC DNA]</scope>
</reference>
<evidence type="ECO:0000256" key="3">
    <source>
        <dbReference type="ARBA" id="ARBA00022692"/>
    </source>
</evidence>
<organism evidence="13 14">
    <name type="scientific">Caenorhabditis bovis</name>
    <dbReference type="NCBI Taxonomy" id="2654633"/>
    <lineage>
        <taxon>Eukaryota</taxon>
        <taxon>Metazoa</taxon>
        <taxon>Ecdysozoa</taxon>
        <taxon>Nematoda</taxon>
        <taxon>Chromadorea</taxon>
        <taxon>Rhabditida</taxon>
        <taxon>Rhabditina</taxon>
        <taxon>Rhabditomorpha</taxon>
        <taxon>Rhabditoidea</taxon>
        <taxon>Rhabditidae</taxon>
        <taxon>Peloderinae</taxon>
        <taxon>Caenorhabditis</taxon>
    </lineage>
</organism>
<evidence type="ECO:0000256" key="4">
    <source>
        <dbReference type="ARBA" id="ARBA00022723"/>
    </source>
</evidence>
<evidence type="ECO:0000313" key="14">
    <source>
        <dbReference type="Proteomes" id="UP000494206"/>
    </source>
</evidence>
<evidence type="ECO:0000256" key="2">
    <source>
        <dbReference type="ARBA" id="ARBA00022679"/>
    </source>
</evidence>
<dbReference type="PANTHER" id="PTHR46065:SF3">
    <property type="entry name" value="FI20425P1"/>
    <property type="match status" value="1"/>
</dbReference>
<dbReference type="AlphaFoldDB" id="A0A8S1E294"/>
<keyword evidence="9 11" id="KW-0472">Membrane</keyword>
<dbReference type="SUPFAM" id="SSF57850">
    <property type="entry name" value="RING/U-box"/>
    <property type="match status" value="1"/>
</dbReference>
<feature type="compositionally biased region" description="Low complexity" evidence="10">
    <location>
        <begin position="7"/>
        <end position="25"/>
    </location>
</feature>
<dbReference type="EMBL" id="CADEPM010000001">
    <property type="protein sequence ID" value="CAB3397719.1"/>
    <property type="molecule type" value="Genomic_DNA"/>
</dbReference>
<evidence type="ECO:0000256" key="10">
    <source>
        <dbReference type="SAM" id="MobiDB-lite"/>
    </source>
</evidence>
<keyword evidence="6" id="KW-0833">Ubl conjugation pathway</keyword>
<keyword evidence="7" id="KW-0862">Zinc</keyword>
<dbReference type="Proteomes" id="UP000494206">
    <property type="component" value="Unassembled WGS sequence"/>
</dbReference>
<evidence type="ECO:0000256" key="5">
    <source>
        <dbReference type="ARBA" id="ARBA00022771"/>
    </source>
</evidence>
<name>A0A8S1E294_9PELO</name>
<keyword evidence="14" id="KW-1185">Reference proteome</keyword>
<comment type="caution">
    <text evidence="13">The sequence shown here is derived from an EMBL/GenBank/DDBJ whole genome shotgun (WGS) entry which is preliminary data.</text>
</comment>
<dbReference type="GO" id="GO:0016020">
    <property type="term" value="C:membrane"/>
    <property type="evidence" value="ECO:0007669"/>
    <property type="project" value="UniProtKB-SubCell"/>
</dbReference>
<dbReference type="GO" id="GO:0016567">
    <property type="term" value="P:protein ubiquitination"/>
    <property type="evidence" value="ECO:0007669"/>
    <property type="project" value="TreeGrafter"/>
</dbReference>
<evidence type="ECO:0000259" key="12">
    <source>
        <dbReference type="PROSITE" id="PS51292"/>
    </source>
</evidence>
<evidence type="ECO:0000256" key="1">
    <source>
        <dbReference type="ARBA" id="ARBA00004141"/>
    </source>
</evidence>
<feature type="transmembrane region" description="Helical" evidence="11">
    <location>
        <begin position="166"/>
        <end position="184"/>
    </location>
</feature>
<dbReference type="GO" id="GO:0008270">
    <property type="term" value="F:zinc ion binding"/>
    <property type="evidence" value="ECO:0007669"/>
    <property type="project" value="UniProtKB-KW"/>
</dbReference>
<dbReference type="PANTHER" id="PTHR46065">
    <property type="entry name" value="E3 UBIQUITIN-PROTEIN LIGASE MARCH 2/3 FAMILY MEMBER"/>
    <property type="match status" value="1"/>
</dbReference>
<evidence type="ECO:0000256" key="9">
    <source>
        <dbReference type="ARBA" id="ARBA00023136"/>
    </source>
</evidence>
<comment type="subcellular location">
    <subcellularLocation>
        <location evidence="1">Membrane</location>
        <topology evidence="1">Multi-pass membrane protein</topology>
    </subcellularLocation>
</comment>
<dbReference type="OrthoDB" id="273089at2759"/>
<evidence type="ECO:0000256" key="6">
    <source>
        <dbReference type="ARBA" id="ARBA00022786"/>
    </source>
</evidence>
<dbReference type="InterPro" id="IPR013083">
    <property type="entry name" value="Znf_RING/FYVE/PHD"/>
</dbReference>
<dbReference type="SMART" id="SM00744">
    <property type="entry name" value="RINGv"/>
    <property type="match status" value="1"/>
</dbReference>
<keyword evidence="3 11" id="KW-0812">Transmembrane</keyword>
<dbReference type="InterPro" id="IPR011016">
    <property type="entry name" value="Znf_RING-CH"/>
</dbReference>
<accession>A0A8S1E294</accession>
<dbReference type="Gene3D" id="3.30.40.10">
    <property type="entry name" value="Zinc/RING finger domain, C3HC4 (zinc finger)"/>
    <property type="match status" value="1"/>
</dbReference>
<sequence length="204" mass="23291">MRTTARSSSVESGLSVSSTQVSPSSTPKRVIRHSWLLPSPTISTTSASRRICRICQMDSGDMVRPCDCAGTMGDVHQECLSKWVNMSHKKACEICKSEYAKGGAHFKPLRNWEKPKIEFSSFVGVFILLSVTLLAYYIIDIMNERYFVERIFVKKMYCRPDDSGRIFVLFVLALAALNNIYTIIKEMCNYLRNQRQILFVSKHK</sequence>
<keyword evidence="5" id="KW-0863">Zinc-finger</keyword>
<keyword evidence="4" id="KW-0479">Metal-binding</keyword>
<feature type="domain" description="RING-CH-type" evidence="12">
    <location>
        <begin position="44"/>
        <end position="102"/>
    </location>
</feature>
<evidence type="ECO:0000313" key="13">
    <source>
        <dbReference type="EMBL" id="CAB3397719.1"/>
    </source>
</evidence>
<feature type="transmembrane region" description="Helical" evidence="11">
    <location>
        <begin position="119"/>
        <end position="139"/>
    </location>
</feature>
<dbReference type="Pfam" id="PF12906">
    <property type="entry name" value="RINGv"/>
    <property type="match status" value="1"/>
</dbReference>
<dbReference type="PROSITE" id="PS51292">
    <property type="entry name" value="ZF_RING_CH"/>
    <property type="match status" value="1"/>
</dbReference>
<gene>
    <name evidence="13" type="ORF">CBOVIS_LOCUS1091</name>
</gene>
<evidence type="ECO:0000256" key="7">
    <source>
        <dbReference type="ARBA" id="ARBA00022833"/>
    </source>
</evidence>
<proteinExistence type="predicted"/>
<keyword evidence="8 11" id="KW-1133">Transmembrane helix</keyword>
<evidence type="ECO:0000256" key="8">
    <source>
        <dbReference type="ARBA" id="ARBA00022989"/>
    </source>
</evidence>
<dbReference type="GO" id="GO:0004842">
    <property type="term" value="F:ubiquitin-protein transferase activity"/>
    <property type="evidence" value="ECO:0007669"/>
    <property type="project" value="TreeGrafter"/>
</dbReference>
<feature type="region of interest" description="Disordered" evidence="10">
    <location>
        <begin position="1"/>
        <end position="25"/>
    </location>
</feature>
<protein>
    <recommendedName>
        <fullName evidence="12">RING-CH-type domain-containing protein</fullName>
    </recommendedName>
</protein>
<keyword evidence="2" id="KW-0808">Transferase</keyword>